<evidence type="ECO:0000256" key="2">
    <source>
        <dbReference type="ARBA" id="ARBA00022670"/>
    </source>
</evidence>
<evidence type="ECO:0000256" key="4">
    <source>
        <dbReference type="ARBA" id="ARBA00022801"/>
    </source>
</evidence>
<evidence type="ECO:0000313" key="12">
    <source>
        <dbReference type="Proteomes" id="UP000324800"/>
    </source>
</evidence>
<gene>
    <name evidence="11" type="ORF">EZS28_005354</name>
</gene>
<feature type="transmembrane region" description="Helical" evidence="8">
    <location>
        <begin position="339"/>
        <end position="362"/>
    </location>
</feature>
<evidence type="ECO:0000256" key="5">
    <source>
        <dbReference type="ARBA" id="ARBA00022833"/>
    </source>
</evidence>
<evidence type="ECO:0000256" key="3">
    <source>
        <dbReference type="ARBA" id="ARBA00022723"/>
    </source>
</evidence>
<evidence type="ECO:0000259" key="9">
    <source>
        <dbReference type="Pfam" id="PF01435"/>
    </source>
</evidence>
<keyword evidence="2" id="KW-0645">Protease</keyword>
<feature type="transmembrane region" description="Helical" evidence="8">
    <location>
        <begin position="107"/>
        <end position="129"/>
    </location>
</feature>
<evidence type="ECO:0000256" key="1">
    <source>
        <dbReference type="ARBA" id="ARBA00001947"/>
    </source>
</evidence>
<keyword evidence="8" id="KW-1133">Transmembrane helix</keyword>
<dbReference type="AlphaFoldDB" id="A0A5J4WVT2"/>
<keyword evidence="8" id="KW-0812">Transmembrane</keyword>
<dbReference type="Pfam" id="PF16491">
    <property type="entry name" value="Peptidase_M48_N"/>
    <property type="match status" value="1"/>
</dbReference>
<comment type="caution">
    <text evidence="11">The sequence shown here is derived from an EMBL/GenBank/DDBJ whole genome shotgun (WGS) entry which is preliminary data.</text>
</comment>
<evidence type="ECO:0000259" key="10">
    <source>
        <dbReference type="Pfam" id="PF16491"/>
    </source>
</evidence>
<evidence type="ECO:0000313" key="11">
    <source>
        <dbReference type="EMBL" id="KAA6399118.1"/>
    </source>
</evidence>
<reference evidence="11 12" key="1">
    <citation type="submission" date="2019-03" db="EMBL/GenBank/DDBJ databases">
        <title>Single cell metagenomics reveals metabolic interactions within the superorganism composed of flagellate Streblomastix strix and complex community of Bacteroidetes bacteria on its surface.</title>
        <authorList>
            <person name="Treitli S.C."/>
            <person name="Kolisko M."/>
            <person name="Husnik F."/>
            <person name="Keeling P."/>
            <person name="Hampl V."/>
        </authorList>
    </citation>
    <scope>NUCLEOTIDE SEQUENCE [LARGE SCALE GENOMIC DNA]</scope>
    <source>
        <strain evidence="11">ST1C</strain>
    </source>
</reference>
<dbReference type="EMBL" id="SNRW01000817">
    <property type="protein sequence ID" value="KAA6399118.1"/>
    <property type="molecule type" value="Genomic_DNA"/>
</dbReference>
<keyword evidence="5" id="KW-0862">Zinc</keyword>
<dbReference type="InterPro" id="IPR001915">
    <property type="entry name" value="Peptidase_M48"/>
</dbReference>
<name>A0A5J4WVT2_9EUKA</name>
<dbReference type="GO" id="GO:0004222">
    <property type="term" value="F:metalloendopeptidase activity"/>
    <property type="evidence" value="ECO:0007669"/>
    <property type="project" value="InterPro"/>
</dbReference>
<dbReference type="GO" id="GO:0046872">
    <property type="term" value="F:metal ion binding"/>
    <property type="evidence" value="ECO:0007669"/>
    <property type="project" value="UniProtKB-KW"/>
</dbReference>
<comment type="cofactor">
    <cofactor evidence="1">
        <name>Zn(2+)</name>
        <dbReference type="ChEBI" id="CHEBI:29105"/>
    </cofactor>
</comment>
<feature type="transmembrane region" description="Helical" evidence="8">
    <location>
        <begin position="183"/>
        <end position="207"/>
    </location>
</feature>
<feature type="domain" description="Peptidase M48" evidence="9">
    <location>
        <begin position="213"/>
        <end position="458"/>
    </location>
</feature>
<dbReference type="PANTHER" id="PTHR10120">
    <property type="entry name" value="CAAX PRENYL PROTEASE 1"/>
    <property type="match status" value="1"/>
</dbReference>
<evidence type="ECO:0000256" key="7">
    <source>
        <dbReference type="SAM" id="Coils"/>
    </source>
</evidence>
<keyword evidence="4" id="KW-0378">Hydrolase</keyword>
<dbReference type="Gene3D" id="3.30.2010.10">
    <property type="entry name" value="Metalloproteases ('zincins'), catalytic domain"/>
    <property type="match status" value="1"/>
</dbReference>
<sequence>MLFFPLLAILLLVGRFLIGLFINIRQIRHHQRSDVPNIVKYVMTDNDFKQMNAYAIDNAKFAIVKDLSDLALTLIIILGKVYPKVWLLTGRIALKILGTSQFWQTSLFLSVCIIFDTICAIPLHYYKIFVIEQKFGFNKQTKRMFISDNISSLLIKPIILVVIINIIFIVLEKRFGGEYYWVFGFAIFTIFIVLFNIIMTFSVGKIIPLEQIDQEMYQAVKQVCNKCDFDTKHIIVSEGSKRSAHSNAQIMDIFGIRKVILFDTLVELAGVDCSVKFKELQNKKKDETKPLLNIEQTEQNNQNDKNKEEETNIAIPKLLDNNNIIAAISHEIGHQKYNLLLLFYLFSLLHKSDLFAQIFGFIGDNGERIEYRQSVFDLLGILSVVIPIISLLNCVRNTLQRHMELQADQYSARQGYGQDLGSILVKIFQENLKDLNPDPIYSFFYDDHPILQDRMNALGWIGDESLVEKRIETRRLIKEYNEKKEKLKEEENKKLIEQQKEKKK</sequence>
<evidence type="ECO:0000256" key="6">
    <source>
        <dbReference type="ARBA" id="ARBA00023049"/>
    </source>
</evidence>
<feature type="transmembrane region" description="Helical" evidence="8">
    <location>
        <begin position="150"/>
        <end position="171"/>
    </location>
</feature>
<keyword evidence="3" id="KW-0479">Metal-binding</keyword>
<protein>
    <submittedName>
        <fullName evidence="11">Putative Peptidase M48</fullName>
    </submittedName>
</protein>
<dbReference type="Proteomes" id="UP000324800">
    <property type="component" value="Unassembled WGS sequence"/>
</dbReference>
<dbReference type="OrthoDB" id="360839at2759"/>
<keyword evidence="7" id="KW-0175">Coiled coil</keyword>
<feature type="domain" description="CAAX prenyl protease 1 N-terminal" evidence="10">
    <location>
        <begin position="26"/>
        <end position="200"/>
    </location>
</feature>
<evidence type="ECO:0000256" key="8">
    <source>
        <dbReference type="SAM" id="Phobius"/>
    </source>
</evidence>
<dbReference type="InterPro" id="IPR032456">
    <property type="entry name" value="Peptidase_M48_N"/>
</dbReference>
<accession>A0A5J4WVT2</accession>
<organism evidence="11 12">
    <name type="scientific">Streblomastix strix</name>
    <dbReference type="NCBI Taxonomy" id="222440"/>
    <lineage>
        <taxon>Eukaryota</taxon>
        <taxon>Metamonada</taxon>
        <taxon>Preaxostyla</taxon>
        <taxon>Oxymonadida</taxon>
        <taxon>Streblomastigidae</taxon>
        <taxon>Streblomastix</taxon>
    </lineage>
</organism>
<keyword evidence="8" id="KW-0472">Membrane</keyword>
<dbReference type="Pfam" id="PF01435">
    <property type="entry name" value="Peptidase_M48"/>
    <property type="match status" value="1"/>
</dbReference>
<proteinExistence type="predicted"/>
<keyword evidence="6" id="KW-0482">Metalloprotease</keyword>
<feature type="transmembrane region" description="Helical" evidence="8">
    <location>
        <begin position="6"/>
        <end position="24"/>
    </location>
</feature>
<feature type="transmembrane region" description="Helical" evidence="8">
    <location>
        <begin position="374"/>
        <end position="395"/>
    </location>
</feature>
<feature type="coiled-coil region" evidence="7">
    <location>
        <begin position="470"/>
        <end position="501"/>
    </location>
</feature>
<dbReference type="GO" id="GO:0006508">
    <property type="term" value="P:proteolysis"/>
    <property type="evidence" value="ECO:0007669"/>
    <property type="project" value="UniProtKB-KW"/>
</dbReference>
<feature type="transmembrane region" description="Helical" evidence="8">
    <location>
        <begin position="70"/>
        <end position="87"/>
    </location>
</feature>